<organism evidence="1 2">
    <name type="scientific">Actinophytocola algeriensis</name>
    <dbReference type="NCBI Taxonomy" id="1768010"/>
    <lineage>
        <taxon>Bacteria</taxon>
        <taxon>Bacillati</taxon>
        <taxon>Actinomycetota</taxon>
        <taxon>Actinomycetes</taxon>
        <taxon>Pseudonocardiales</taxon>
        <taxon>Pseudonocardiaceae</taxon>
    </lineage>
</organism>
<evidence type="ECO:0000313" key="1">
    <source>
        <dbReference type="EMBL" id="MBB4910228.1"/>
    </source>
</evidence>
<comment type="caution">
    <text evidence="1">The sequence shown here is derived from an EMBL/GenBank/DDBJ whole genome shotgun (WGS) entry which is preliminary data.</text>
</comment>
<gene>
    <name evidence="1" type="ORF">FHR82_006486</name>
</gene>
<dbReference type="AlphaFoldDB" id="A0A7W7VHB2"/>
<dbReference type="EMBL" id="JACHJQ010000007">
    <property type="protein sequence ID" value="MBB4910228.1"/>
    <property type="molecule type" value="Genomic_DNA"/>
</dbReference>
<name>A0A7W7VHB2_9PSEU</name>
<dbReference type="RefSeq" id="WP_184814298.1">
    <property type="nucleotide sequence ID" value="NZ_JACHJQ010000007.1"/>
</dbReference>
<proteinExistence type="predicted"/>
<sequence>MSSPIFGQLETSLADYLTNITYRAQFGDEQAAALVARLELPRVVDALKAVLDEHTPDAHGRCPSCRTRRFGRAPAPCRAYLTAHLCLVVTEDETPEETTAPMRRQVAYGS</sequence>
<evidence type="ECO:0000313" key="2">
    <source>
        <dbReference type="Proteomes" id="UP000520767"/>
    </source>
</evidence>
<dbReference type="Proteomes" id="UP000520767">
    <property type="component" value="Unassembled WGS sequence"/>
</dbReference>
<keyword evidence="2" id="KW-1185">Reference proteome</keyword>
<protein>
    <submittedName>
        <fullName evidence="1">Uncharacterized protein</fullName>
    </submittedName>
</protein>
<reference evidence="1 2" key="1">
    <citation type="submission" date="2020-08" db="EMBL/GenBank/DDBJ databases">
        <title>Genomic Encyclopedia of Type Strains, Phase III (KMG-III): the genomes of soil and plant-associated and newly described type strains.</title>
        <authorList>
            <person name="Whitman W."/>
        </authorList>
    </citation>
    <scope>NUCLEOTIDE SEQUENCE [LARGE SCALE GENOMIC DNA]</scope>
    <source>
        <strain evidence="1 2">CECT 8960</strain>
    </source>
</reference>
<accession>A0A7W7VHB2</accession>